<gene>
    <name evidence="2" type="ORF">ARD30_05175</name>
    <name evidence="3" type="ORF">SAMN05660750_00227</name>
</gene>
<name>A0A0Q3I476_9HYPH</name>
<evidence type="ECO:0000313" key="3">
    <source>
        <dbReference type="EMBL" id="SKB34643.1"/>
    </source>
</evidence>
<protein>
    <submittedName>
        <fullName evidence="2">Uncharacterized protein</fullName>
    </submittedName>
</protein>
<feature type="compositionally biased region" description="Basic and acidic residues" evidence="1">
    <location>
        <begin position="33"/>
        <end position="58"/>
    </location>
</feature>
<evidence type="ECO:0000313" key="2">
    <source>
        <dbReference type="EMBL" id="KQK29743.1"/>
    </source>
</evidence>
<organism evidence="2 4">
    <name type="scientific">Bosea thiooxidans</name>
    <dbReference type="NCBI Taxonomy" id="53254"/>
    <lineage>
        <taxon>Bacteria</taxon>
        <taxon>Pseudomonadati</taxon>
        <taxon>Pseudomonadota</taxon>
        <taxon>Alphaproteobacteria</taxon>
        <taxon>Hyphomicrobiales</taxon>
        <taxon>Boseaceae</taxon>
        <taxon>Bosea</taxon>
    </lineage>
</organism>
<reference evidence="3 5" key="2">
    <citation type="submission" date="2017-02" db="EMBL/GenBank/DDBJ databases">
        <authorList>
            <person name="Peterson S.W."/>
        </authorList>
    </citation>
    <scope>NUCLEOTIDE SEQUENCE [LARGE SCALE GENOMIC DNA]</scope>
    <source>
        <strain evidence="3 5">DSM 9653</strain>
    </source>
</reference>
<sequence length="66" mass="7635">MAEIINLRSFRKQKARAEAEKAAEQNRLSFGRSKAERRLTDAERDKAGRQLDGHRLERDDDEPEPA</sequence>
<feature type="region of interest" description="Disordered" evidence="1">
    <location>
        <begin position="18"/>
        <end position="66"/>
    </location>
</feature>
<dbReference type="EMBL" id="FUYX01000001">
    <property type="protein sequence ID" value="SKB34643.1"/>
    <property type="molecule type" value="Genomic_DNA"/>
</dbReference>
<dbReference type="STRING" id="53254.SAMN05660750_00227"/>
<dbReference type="RefSeq" id="WP_055728893.1">
    <property type="nucleotide sequence ID" value="NZ_FUYX01000001.1"/>
</dbReference>
<dbReference type="AlphaFoldDB" id="A0A0Q3I476"/>
<evidence type="ECO:0000313" key="4">
    <source>
        <dbReference type="Proteomes" id="UP000051562"/>
    </source>
</evidence>
<keyword evidence="4" id="KW-1185">Reference proteome</keyword>
<dbReference type="Proteomes" id="UP000051562">
    <property type="component" value="Unassembled WGS sequence"/>
</dbReference>
<dbReference type="Pfam" id="PF13770">
    <property type="entry name" value="DUF4169"/>
    <property type="match status" value="1"/>
</dbReference>
<reference evidence="2 4" key="1">
    <citation type="submission" date="2015-10" db="EMBL/GenBank/DDBJ databases">
        <title>Draft genome of Bosea thiooxidans.</title>
        <authorList>
            <person name="Wang X."/>
        </authorList>
    </citation>
    <scope>NUCLEOTIDE SEQUENCE [LARGE SCALE GENOMIC DNA]</scope>
    <source>
        <strain evidence="2 4">CGMCC 9174</strain>
    </source>
</reference>
<evidence type="ECO:0000256" key="1">
    <source>
        <dbReference type="SAM" id="MobiDB-lite"/>
    </source>
</evidence>
<proteinExistence type="predicted"/>
<evidence type="ECO:0000313" key="5">
    <source>
        <dbReference type="Proteomes" id="UP000190130"/>
    </source>
</evidence>
<dbReference type="InterPro" id="IPR025227">
    <property type="entry name" value="DUF4169"/>
</dbReference>
<dbReference type="Proteomes" id="UP000190130">
    <property type="component" value="Unassembled WGS sequence"/>
</dbReference>
<dbReference type="OrthoDB" id="7173889at2"/>
<dbReference type="EMBL" id="LMAR01000045">
    <property type="protein sequence ID" value="KQK29743.1"/>
    <property type="molecule type" value="Genomic_DNA"/>
</dbReference>
<accession>A0A0Q3I476</accession>